<sequence length="317" mass="34839">MNRPTIPLRLAGRPTRHRRVRHRPVALVLRRPPRLDPAAPLPTIRAGDQVAVTLAPRFTVVLQQFLAAAAVVDRAERPAGDGRRGAPGASGKADRSVVVHHHRTPALPWPGRSTTVLVERTTVALLLSRHAMSAPSSPAVPPQAWFGGITSAPTTQVARPQRGAPWRSDSRPAPSRSGPGPAYAVGLPVPRRRGTLDPSERRHVRRVTRDPLTREWAGGREGGGPPAPTTYRALPRVELALGASARQETRHVPRDARVATVYRQQPSTQVATPARPRTPALDAPVVRPTIDIDHLDRELWRRFEKRARTERERRGRA</sequence>
<organism evidence="2 3">
    <name type="scientific">Nocardioides cavernae</name>
    <dbReference type="NCBI Taxonomy" id="1921566"/>
    <lineage>
        <taxon>Bacteria</taxon>
        <taxon>Bacillati</taxon>
        <taxon>Actinomycetota</taxon>
        <taxon>Actinomycetes</taxon>
        <taxon>Propionibacteriales</taxon>
        <taxon>Nocardioidaceae</taxon>
        <taxon>Nocardioides</taxon>
    </lineage>
</organism>
<evidence type="ECO:0000313" key="2">
    <source>
        <dbReference type="EMBL" id="MBD3925667.1"/>
    </source>
</evidence>
<name>A0ABR8NBZ8_9ACTN</name>
<dbReference type="EMBL" id="JACXYZ010000002">
    <property type="protein sequence ID" value="MBD3925667.1"/>
    <property type="molecule type" value="Genomic_DNA"/>
</dbReference>
<feature type="compositionally biased region" description="Basic and acidic residues" evidence="1">
    <location>
        <begin position="194"/>
        <end position="206"/>
    </location>
</feature>
<keyword evidence="3" id="KW-1185">Reference proteome</keyword>
<reference evidence="2 3" key="1">
    <citation type="submission" date="2020-09" db="EMBL/GenBank/DDBJ databases">
        <title>novel species in genus Nocardioides.</title>
        <authorList>
            <person name="Zhang G."/>
        </authorList>
    </citation>
    <scope>NUCLEOTIDE SEQUENCE [LARGE SCALE GENOMIC DNA]</scope>
    <source>
        <strain evidence="2 3">KCTC 39551</strain>
    </source>
</reference>
<evidence type="ECO:0000313" key="3">
    <source>
        <dbReference type="Proteomes" id="UP000618818"/>
    </source>
</evidence>
<feature type="region of interest" description="Disordered" evidence="1">
    <location>
        <begin position="76"/>
        <end position="99"/>
    </location>
</feature>
<protein>
    <submittedName>
        <fullName evidence="2">Uncharacterized protein</fullName>
    </submittedName>
</protein>
<feature type="region of interest" description="Disordered" evidence="1">
    <location>
        <begin position="264"/>
        <end position="285"/>
    </location>
</feature>
<dbReference type="RefSeq" id="WP_191195553.1">
    <property type="nucleotide sequence ID" value="NZ_JACXYZ010000002.1"/>
</dbReference>
<proteinExistence type="predicted"/>
<evidence type="ECO:0000256" key="1">
    <source>
        <dbReference type="SAM" id="MobiDB-lite"/>
    </source>
</evidence>
<accession>A0ABR8NBZ8</accession>
<dbReference type="Proteomes" id="UP000618818">
    <property type="component" value="Unassembled WGS sequence"/>
</dbReference>
<feature type="compositionally biased region" description="Low complexity" evidence="1">
    <location>
        <begin position="164"/>
        <end position="182"/>
    </location>
</feature>
<feature type="region of interest" description="Disordered" evidence="1">
    <location>
        <begin position="150"/>
        <end position="206"/>
    </location>
</feature>
<gene>
    <name evidence="2" type="ORF">IEZ26_13625</name>
</gene>
<comment type="caution">
    <text evidence="2">The sequence shown here is derived from an EMBL/GenBank/DDBJ whole genome shotgun (WGS) entry which is preliminary data.</text>
</comment>